<dbReference type="EMBL" id="CAADEZ010000178">
    <property type="protein sequence ID" value="VFJ56907.1"/>
    <property type="molecule type" value="Genomic_DNA"/>
</dbReference>
<dbReference type="EMBL" id="CAADFL010000396">
    <property type="protein sequence ID" value="VFK15962.1"/>
    <property type="molecule type" value="Genomic_DNA"/>
</dbReference>
<evidence type="ECO:0000256" key="4">
    <source>
        <dbReference type="ARBA" id="ARBA00009869"/>
    </source>
</evidence>
<dbReference type="PANTHER" id="PTHR43345:SF2">
    <property type="entry name" value="3-ISOPROPYLMALATE DEHYDRATASE SMALL SUBUNIT 1"/>
    <property type="match status" value="1"/>
</dbReference>
<dbReference type="NCBIfam" id="TIGR02087">
    <property type="entry name" value="LEUD_arch"/>
    <property type="match status" value="1"/>
</dbReference>
<evidence type="ECO:0000313" key="9">
    <source>
        <dbReference type="EMBL" id="VFJ51619.1"/>
    </source>
</evidence>
<dbReference type="GO" id="GO:0003861">
    <property type="term" value="F:3-isopropylmalate dehydratase activity"/>
    <property type="evidence" value="ECO:0007669"/>
    <property type="project" value="UniProtKB-UniRule"/>
</dbReference>
<keyword evidence="7" id="KW-0432">Leucine biosynthesis</keyword>
<dbReference type="InterPro" id="IPR015928">
    <property type="entry name" value="Aconitase/3IPM_dehydase_swvl"/>
</dbReference>
<evidence type="ECO:0000256" key="1">
    <source>
        <dbReference type="ARBA" id="ARBA00000491"/>
    </source>
</evidence>
<dbReference type="InterPro" id="IPR050075">
    <property type="entry name" value="LeuD"/>
</dbReference>
<evidence type="ECO:0000259" key="8">
    <source>
        <dbReference type="Pfam" id="PF00694"/>
    </source>
</evidence>
<dbReference type="CDD" id="cd01577">
    <property type="entry name" value="IPMI_Swivel"/>
    <property type="match status" value="1"/>
</dbReference>
<dbReference type="InterPro" id="IPR000573">
    <property type="entry name" value="AconitaseA/IPMdHydase_ssu_swvl"/>
</dbReference>
<comment type="similarity">
    <text evidence="4 7">Belongs to the LeuD family. LeuD type 2 subfamily.</text>
</comment>
<evidence type="ECO:0000313" key="10">
    <source>
        <dbReference type="EMBL" id="VFJ56907.1"/>
    </source>
</evidence>
<evidence type="ECO:0000256" key="3">
    <source>
        <dbReference type="ARBA" id="ARBA00004729"/>
    </source>
</evidence>
<keyword evidence="6 7" id="KW-0456">Lyase</keyword>
<accession>A0A450SS55</accession>
<dbReference type="UniPathway" id="UPA00048">
    <property type="reaction ID" value="UER00071"/>
</dbReference>
<feature type="domain" description="Aconitase A/isopropylmalate dehydratase small subunit swivel" evidence="8">
    <location>
        <begin position="53"/>
        <end position="111"/>
    </location>
</feature>
<protein>
    <recommendedName>
        <fullName evidence="7">3-isopropylmalate dehydratase small subunit</fullName>
        <ecNumber evidence="7">4.2.1.33</ecNumber>
    </recommendedName>
    <alternativeName>
        <fullName evidence="7">Alpha-IPM isomerase</fullName>
        <shortName evidence="7">IPMI</shortName>
    </alternativeName>
    <alternativeName>
        <fullName evidence="7">Isopropylmalate isomerase</fullName>
    </alternativeName>
</protein>
<comment type="catalytic activity">
    <reaction evidence="1 7">
        <text>(2R,3S)-3-isopropylmalate = (2S)-2-isopropylmalate</text>
        <dbReference type="Rhea" id="RHEA:32287"/>
        <dbReference type="ChEBI" id="CHEBI:1178"/>
        <dbReference type="ChEBI" id="CHEBI:35121"/>
        <dbReference type="EC" id="4.2.1.33"/>
    </reaction>
</comment>
<evidence type="ECO:0000256" key="6">
    <source>
        <dbReference type="ARBA" id="ARBA00023239"/>
    </source>
</evidence>
<dbReference type="InterPro" id="IPR011827">
    <property type="entry name" value="LeuD_type2/HacB/DmdB"/>
</dbReference>
<dbReference type="Pfam" id="PF00694">
    <property type="entry name" value="Aconitase_C"/>
    <property type="match status" value="1"/>
</dbReference>
<keyword evidence="7" id="KW-0028">Amino-acid biosynthesis</keyword>
<evidence type="ECO:0000313" key="11">
    <source>
        <dbReference type="EMBL" id="VFK15962.1"/>
    </source>
</evidence>
<comment type="function">
    <text evidence="2 7">Catalyzes the isomerization between 2-isopropylmalate and 3-isopropylmalate, via the formation of 2-isopropylmaleate.</text>
</comment>
<evidence type="ECO:0000256" key="5">
    <source>
        <dbReference type="ARBA" id="ARBA00011271"/>
    </source>
</evidence>
<evidence type="ECO:0000256" key="7">
    <source>
        <dbReference type="HAMAP-Rule" id="MF_01032"/>
    </source>
</evidence>
<dbReference type="AlphaFoldDB" id="A0A450SS55"/>
<dbReference type="PANTHER" id="PTHR43345">
    <property type="entry name" value="3-ISOPROPYLMALATE DEHYDRATASE SMALL SUBUNIT 2-RELATED-RELATED"/>
    <property type="match status" value="1"/>
</dbReference>
<keyword evidence="7" id="KW-0100">Branched-chain amino acid biosynthesis</keyword>
<reference evidence="10" key="1">
    <citation type="submission" date="2019-02" db="EMBL/GenBank/DDBJ databases">
        <authorList>
            <person name="Gruber-Vodicka R. H."/>
            <person name="Seah K. B. B."/>
        </authorList>
    </citation>
    <scope>NUCLEOTIDE SEQUENCE</scope>
    <source>
        <strain evidence="10">BECK_BZ163</strain>
        <strain evidence="11">BECK_BZ164</strain>
        <strain evidence="9">BECK_BZ165</strain>
    </source>
</reference>
<dbReference type="EC" id="4.2.1.33" evidence="7"/>
<gene>
    <name evidence="7" type="primary">leuD</name>
    <name evidence="10" type="ORF">BECKFM1743A_GA0114220_101781</name>
    <name evidence="11" type="ORF">BECKFM1743B_GA0114221_103961</name>
    <name evidence="9" type="ORF">BECKFM1743C_GA0114222_100994</name>
</gene>
<dbReference type="EMBL" id="CAADFA010000099">
    <property type="protein sequence ID" value="VFJ51619.1"/>
    <property type="molecule type" value="Genomic_DNA"/>
</dbReference>
<dbReference type="GO" id="GO:0009098">
    <property type="term" value="P:L-leucine biosynthetic process"/>
    <property type="evidence" value="ECO:0007669"/>
    <property type="project" value="UniProtKB-UniRule"/>
</dbReference>
<comment type="pathway">
    <text evidence="3 7">Amino-acid biosynthesis; L-leucine biosynthesis; L-leucine from 3-methyl-2-oxobutanoate: step 2/4.</text>
</comment>
<proteinExistence type="inferred from homology"/>
<evidence type="ECO:0000256" key="2">
    <source>
        <dbReference type="ARBA" id="ARBA00002695"/>
    </source>
</evidence>
<sequence length="167" mass="18495">MRSTTMQTNRCWKFGEDINTDQILPSQYLLLSSVEEMMKHAMAPQASHFAQEVQPGDIIVAGPNFGCGSSREQAPMVLKAHGIKAVIAPSFGRIYFRNSINLGLLTIELKETEEFSDGDRIAVDVDNGIVFNATTEKEYRFEPPSGLPKKILDAGGLLAYLDEQKKT</sequence>
<dbReference type="InterPro" id="IPR033940">
    <property type="entry name" value="IPMI_Swivel"/>
</dbReference>
<dbReference type="HAMAP" id="MF_01032">
    <property type="entry name" value="LeuD_type2"/>
    <property type="match status" value="1"/>
</dbReference>
<dbReference type="SUPFAM" id="SSF52016">
    <property type="entry name" value="LeuD/IlvD-like"/>
    <property type="match status" value="1"/>
</dbReference>
<dbReference type="Gene3D" id="3.20.19.10">
    <property type="entry name" value="Aconitase, domain 4"/>
    <property type="match status" value="1"/>
</dbReference>
<organism evidence="10">
    <name type="scientific">Candidatus Kentrum sp. FM</name>
    <dbReference type="NCBI Taxonomy" id="2126340"/>
    <lineage>
        <taxon>Bacteria</taxon>
        <taxon>Pseudomonadati</taxon>
        <taxon>Pseudomonadota</taxon>
        <taxon>Gammaproteobacteria</taxon>
        <taxon>Candidatus Kentrum</taxon>
    </lineage>
</organism>
<comment type="subunit">
    <text evidence="5 7">Heterodimer of LeuC and LeuD.</text>
</comment>
<name>A0A450SS55_9GAMM</name>